<feature type="domain" description="RNase H type-1" evidence="1">
    <location>
        <begin position="55"/>
        <end position="144"/>
    </location>
</feature>
<name>A0ABQ7YNR5_BRANA</name>
<dbReference type="Proteomes" id="UP000824890">
    <property type="component" value="Unassembled WGS sequence"/>
</dbReference>
<dbReference type="InterPro" id="IPR002156">
    <property type="entry name" value="RNaseH_domain"/>
</dbReference>
<evidence type="ECO:0000259" key="1">
    <source>
        <dbReference type="Pfam" id="PF13456"/>
    </source>
</evidence>
<dbReference type="InterPro" id="IPR044730">
    <property type="entry name" value="RNase_H-like_dom_plant"/>
</dbReference>
<comment type="caution">
    <text evidence="2">The sequence shown here is derived from an EMBL/GenBank/DDBJ whole genome shotgun (WGS) entry which is preliminary data.</text>
</comment>
<keyword evidence="3" id="KW-1185">Reference proteome</keyword>
<protein>
    <recommendedName>
        <fullName evidence="1">RNase H type-1 domain-containing protein</fullName>
    </recommendedName>
</protein>
<proteinExistence type="predicted"/>
<dbReference type="EMBL" id="JAGKQM010000017">
    <property type="protein sequence ID" value="KAH0869868.1"/>
    <property type="molecule type" value="Genomic_DNA"/>
</dbReference>
<evidence type="ECO:0000313" key="2">
    <source>
        <dbReference type="EMBL" id="KAH0869868.1"/>
    </source>
</evidence>
<gene>
    <name evidence="2" type="ORF">HID58_076890</name>
</gene>
<organism evidence="2 3">
    <name type="scientific">Brassica napus</name>
    <name type="common">Rape</name>
    <dbReference type="NCBI Taxonomy" id="3708"/>
    <lineage>
        <taxon>Eukaryota</taxon>
        <taxon>Viridiplantae</taxon>
        <taxon>Streptophyta</taxon>
        <taxon>Embryophyta</taxon>
        <taxon>Tracheophyta</taxon>
        <taxon>Spermatophyta</taxon>
        <taxon>Magnoliopsida</taxon>
        <taxon>eudicotyledons</taxon>
        <taxon>Gunneridae</taxon>
        <taxon>Pentapetalae</taxon>
        <taxon>rosids</taxon>
        <taxon>malvids</taxon>
        <taxon>Brassicales</taxon>
        <taxon>Brassicaceae</taxon>
        <taxon>Brassiceae</taxon>
        <taxon>Brassica</taxon>
    </lineage>
</organism>
<sequence length="177" mass="20070">MPPTIMDKARNDYEAWAEVNILNSSQVSDDIADVALIGKWEKPCQSFVKCNIDSSRRSFSSVPTKLEAELLSFNWAIDCLSDLHLDKVVFESSSYLAGEAILRPAEFLVFQDLLAHIRVKLTGFSLWNISYAHLEGNRCAHEIALSVTRDHRYQSYIARGGPFWLRTLTLEDAKDDT</sequence>
<dbReference type="Pfam" id="PF13456">
    <property type="entry name" value="RVT_3"/>
    <property type="match status" value="1"/>
</dbReference>
<dbReference type="CDD" id="cd06222">
    <property type="entry name" value="RNase_H_like"/>
    <property type="match status" value="1"/>
</dbReference>
<evidence type="ECO:0000313" key="3">
    <source>
        <dbReference type="Proteomes" id="UP000824890"/>
    </source>
</evidence>
<accession>A0ABQ7YNR5</accession>
<reference evidence="2 3" key="1">
    <citation type="submission" date="2021-05" db="EMBL/GenBank/DDBJ databases">
        <title>Genome Assembly of Synthetic Allotetraploid Brassica napus Reveals Homoeologous Exchanges between Subgenomes.</title>
        <authorList>
            <person name="Davis J.T."/>
        </authorList>
    </citation>
    <scope>NUCLEOTIDE SEQUENCE [LARGE SCALE GENOMIC DNA]</scope>
    <source>
        <strain evidence="3">cv. Da-Ae</strain>
        <tissue evidence="2">Seedling</tissue>
    </source>
</reference>